<feature type="compositionally biased region" description="Basic and acidic residues" evidence="1">
    <location>
        <begin position="30"/>
        <end position="44"/>
    </location>
</feature>
<sequence length="86" mass="8664">MATNSSRGNSIAAADGPPTQTTSTPPRVSETLKSEIRQETRAKDASQGSTGLHAAGQDAEGGPPGARLETVEELAKESASSGGREG</sequence>
<keyword evidence="3" id="KW-1185">Reference proteome</keyword>
<evidence type="ECO:0000256" key="1">
    <source>
        <dbReference type="SAM" id="MobiDB-lite"/>
    </source>
</evidence>
<comment type="caution">
    <text evidence="2">The sequence shown here is derived from an EMBL/GenBank/DDBJ whole genome shotgun (WGS) entry which is preliminary data.</text>
</comment>
<dbReference type="EMBL" id="MU863625">
    <property type="protein sequence ID" value="KAK4105282.1"/>
    <property type="molecule type" value="Genomic_DNA"/>
</dbReference>
<gene>
    <name evidence="2" type="ORF">N658DRAFT_491742</name>
</gene>
<dbReference type="AlphaFoldDB" id="A0AAN6T605"/>
<reference evidence="2" key="2">
    <citation type="submission" date="2023-05" db="EMBL/GenBank/DDBJ databases">
        <authorList>
            <consortium name="Lawrence Berkeley National Laboratory"/>
            <person name="Steindorff A."/>
            <person name="Hensen N."/>
            <person name="Bonometti L."/>
            <person name="Westerberg I."/>
            <person name="Brannstrom I.O."/>
            <person name="Guillou S."/>
            <person name="Cros-Aarteil S."/>
            <person name="Calhoun S."/>
            <person name="Haridas S."/>
            <person name="Kuo A."/>
            <person name="Mondo S."/>
            <person name="Pangilinan J."/>
            <person name="Riley R."/>
            <person name="Labutti K."/>
            <person name="Andreopoulos B."/>
            <person name="Lipzen A."/>
            <person name="Chen C."/>
            <person name="Yanf M."/>
            <person name="Daum C."/>
            <person name="Ng V."/>
            <person name="Clum A."/>
            <person name="Ohm R."/>
            <person name="Martin F."/>
            <person name="Silar P."/>
            <person name="Natvig D."/>
            <person name="Lalanne C."/>
            <person name="Gautier V."/>
            <person name="Ament-Velasquez S.L."/>
            <person name="Kruys A."/>
            <person name="Hutchinson M.I."/>
            <person name="Powell A.J."/>
            <person name="Barry K."/>
            <person name="Miller A.N."/>
            <person name="Grigoriev I.V."/>
            <person name="Debuchy R."/>
            <person name="Gladieux P."/>
            <person name="Thoren M.H."/>
            <person name="Johannesson H."/>
        </authorList>
    </citation>
    <scope>NUCLEOTIDE SEQUENCE</scope>
    <source>
        <strain evidence="2">CBS 757.83</strain>
    </source>
</reference>
<protein>
    <submittedName>
        <fullName evidence="2">Uncharacterized protein</fullName>
    </submittedName>
</protein>
<reference evidence="2" key="1">
    <citation type="journal article" date="2023" name="Mol. Phylogenet. Evol.">
        <title>Genome-scale phylogeny and comparative genomics of the fungal order Sordariales.</title>
        <authorList>
            <person name="Hensen N."/>
            <person name="Bonometti L."/>
            <person name="Westerberg I."/>
            <person name="Brannstrom I.O."/>
            <person name="Guillou S."/>
            <person name="Cros-Aarteil S."/>
            <person name="Calhoun S."/>
            <person name="Haridas S."/>
            <person name="Kuo A."/>
            <person name="Mondo S."/>
            <person name="Pangilinan J."/>
            <person name="Riley R."/>
            <person name="LaButti K."/>
            <person name="Andreopoulos B."/>
            <person name="Lipzen A."/>
            <person name="Chen C."/>
            <person name="Yan M."/>
            <person name="Daum C."/>
            <person name="Ng V."/>
            <person name="Clum A."/>
            <person name="Steindorff A."/>
            <person name="Ohm R.A."/>
            <person name="Martin F."/>
            <person name="Silar P."/>
            <person name="Natvig D.O."/>
            <person name="Lalanne C."/>
            <person name="Gautier V."/>
            <person name="Ament-Velasquez S.L."/>
            <person name="Kruys A."/>
            <person name="Hutchinson M.I."/>
            <person name="Powell A.J."/>
            <person name="Barry K."/>
            <person name="Miller A.N."/>
            <person name="Grigoriev I.V."/>
            <person name="Debuchy R."/>
            <person name="Gladieux P."/>
            <person name="Hiltunen Thoren M."/>
            <person name="Johannesson H."/>
        </authorList>
    </citation>
    <scope>NUCLEOTIDE SEQUENCE</scope>
    <source>
        <strain evidence="2">CBS 757.83</strain>
    </source>
</reference>
<organism evidence="2 3">
    <name type="scientific">Parathielavia hyrcaniae</name>
    <dbReference type="NCBI Taxonomy" id="113614"/>
    <lineage>
        <taxon>Eukaryota</taxon>
        <taxon>Fungi</taxon>
        <taxon>Dikarya</taxon>
        <taxon>Ascomycota</taxon>
        <taxon>Pezizomycotina</taxon>
        <taxon>Sordariomycetes</taxon>
        <taxon>Sordariomycetidae</taxon>
        <taxon>Sordariales</taxon>
        <taxon>Chaetomiaceae</taxon>
        <taxon>Parathielavia</taxon>
    </lineage>
</organism>
<feature type="region of interest" description="Disordered" evidence="1">
    <location>
        <begin position="1"/>
        <end position="86"/>
    </location>
</feature>
<proteinExistence type="predicted"/>
<dbReference type="Proteomes" id="UP001305647">
    <property type="component" value="Unassembled WGS sequence"/>
</dbReference>
<accession>A0AAN6T605</accession>
<name>A0AAN6T605_9PEZI</name>
<evidence type="ECO:0000313" key="3">
    <source>
        <dbReference type="Proteomes" id="UP001305647"/>
    </source>
</evidence>
<evidence type="ECO:0000313" key="2">
    <source>
        <dbReference type="EMBL" id="KAK4105282.1"/>
    </source>
</evidence>